<keyword evidence="3" id="KW-1185">Reference proteome</keyword>
<comment type="caution">
    <text evidence="2">The sequence shown here is derived from an EMBL/GenBank/DDBJ whole genome shotgun (WGS) entry which is preliminary data.</text>
</comment>
<organism evidence="2 3">
    <name type="scientific">Ruminiclostridium sufflavum DSM 19573</name>
    <dbReference type="NCBI Taxonomy" id="1121337"/>
    <lineage>
        <taxon>Bacteria</taxon>
        <taxon>Bacillati</taxon>
        <taxon>Bacillota</taxon>
        <taxon>Clostridia</taxon>
        <taxon>Eubacteriales</taxon>
        <taxon>Oscillospiraceae</taxon>
        <taxon>Ruminiclostridium</taxon>
    </lineage>
</organism>
<evidence type="ECO:0000313" key="2">
    <source>
        <dbReference type="EMBL" id="PYG87456.1"/>
    </source>
</evidence>
<accession>A0A318XXH9</accession>
<keyword evidence="1" id="KW-1133">Transmembrane helix</keyword>
<dbReference type="AlphaFoldDB" id="A0A318XXH9"/>
<dbReference type="EMBL" id="QKMR01000011">
    <property type="protein sequence ID" value="PYG87456.1"/>
    <property type="molecule type" value="Genomic_DNA"/>
</dbReference>
<sequence>MRKGIIPAVLGTAVTATGVAMRGYDMKKHGMTKRDLKVGIGACMLGVGLAHVVLGSIDLIQE</sequence>
<evidence type="ECO:0000313" key="3">
    <source>
        <dbReference type="Proteomes" id="UP000248132"/>
    </source>
</evidence>
<dbReference type="RefSeq" id="WP_110462152.1">
    <property type="nucleotide sequence ID" value="NZ_QKMR01000011.1"/>
</dbReference>
<feature type="transmembrane region" description="Helical" evidence="1">
    <location>
        <begin position="6"/>
        <end position="24"/>
    </location>
</feature>
<proteinExistence type="predicted"/>
<reference evidence="2 3" key="1">
    <citation type="submission" date="2018-06" db="EMBL/GenBank/DDBJ databases">
        <title>Genomic Encyclopedia of Type Strains, Phase I: the one thousand microbial genomes (KMG-I) project.</title>
        <authorList>
            <person name="Kyrpides N."/>
        </authorList>
    </citation>
    <scope>NUCLEOTIDE SEQUENCE [LARGE SCALE GENOMIC DNA]</scope>
    <source>
        <strain evidence="2 3">DSM 19573</strain>
    </source>
</reference>
<keyword evidence="1" id="KW-0472">Membrane</keyword>
<protein>
    <recommendedName>
        <fullName evidence="4">Asparagine synthase</fullName>
    </recommendedName>
</protein>
<name>A0A318XXH9_9FIRM</name>
<keyword evidence="1" id="KW-0812">Transmembrane</keyword>
<gene>
    <name evidence="2" type="ORF">LY28_02126</name>
</gene>
<evidence type="ECO:0008006" key="4">
    <source>
        <dbReference type="Google" id="ProtNLM"/>
    </source>
</evidence>
<evidence type="ECO:0000256" key="1">
    <source>
        <dbReference type="SAM" id="Phobius"/>
    </source>
</evidence>
<dbReference type="Proteomes" id="UP000248132">
    <property type="component" value="Unassembled WGS sequence"/>
</dbReference>
<feature type="transmembrane region" description="Helical" evidence="1">
    <location>
        <begin position="36"/>
        <end position="57"/>
    </location>
</feature>
<dbReference type="OrthoDB" id="1756838at2"/>